<dbReference type="Pfam" id="PF01706">
    <property type="entry name" value="FliG_C"/>
    <property type="match status" value="1"/>
</dbReference>
<protein>
    <recommendedName>
        <fullName evidence="4">Flagellar motor switch protein FliG</fullName>
    </recommendedName>
</protein>
<dbReference type="InterPro" id="IPR023087">
    <property type="entry name" value="Flg_Motor_Flig_C"/>
</dbReference>
<dbReference type="InterPro" id="IPR000090">
    <property type="entry name" value="Flg_Motor_Flig"/>
</dbReference>
<keyword evidence="7" id="KW-0283">Flagellar rotation</keyword>
<feature type="domain" description="Flagellar motor switch protein FliG middle" evidence="12">
    <location>
        <begin position="117"/>
        <end position="187"/>
    </location>
</feature>
<evidence type="ECO:0000259" key="13">
    <source>
        <dbReference type="Pfam" id="PF14842"/>
    </source>
</evidence>
<keyword evidence="14" id="KW-0969">Cilium</keyword>
<proteinExistence type="inferred from homology"/>
<evidence type="ECO:0000256" key="8">
    <source>
        <dbReference type="ARBA" id="ARBA00023136"/>
    </source>
</evidence>
<sequence length="334" mass="36987">MSTNNEDAIRRSAILLMSLGEDAAVEVFKYLGPKEVQKIGMAMANMDNVTREQVEEVLADFIASTQNRANFGAADEYIRSVLTKALGSDKAANLLDRILQGGDNTGIEALKWMDSTAVAELIKNEHPQIIATILVHLEPDQCSEILNQFVERLRNDVLLRIATLEGVQPAALRELNEVLTQLLSGSDRIKKSALGGEAMAAEILNFMGGVIETSALNSIREYDPELAQRIQDKMFTFENLVDVDDRGIQLLLREISSDSLIIAMKGTSEMLRNKIFRNMSSRAAEMLRDDFEAKGAVKVSEVETEQREILKIVRRLSDEGQLAINKGGTEGFVE</sequence>
<gene>
    <name evidence="14" type="primary">fliG</name>
    <name evidence="14" type="ORF">ACFOW7_20350</name>
</gene>
<keyword evidence="14" id="KW-0282">Flagellum</keyword>
<keyword evidence="8" id="KW-0472">Membrane</keyword>
<comment type="similarity">
    <text evidence="3">Belongs to the FliG family.</text>
</comment>
<dbReference type="EMBL" id="JBHSBU010000001">
    <property type="protein sequence ID" value="MFC4161690.1"/>
    <property type="molecule type" value="Genomic_DNA"/>
</dbReference>
<evidence type="ECO:0000256" key="1">
    <source>
        <dbReference type="ARBA" id="ARBA00004117"/>
    </source>
</evidence>
<dbReference type="PIRSF" id="PIRSF003161">
    <property type="entry name" value="FliG"/>
    <property type="match status" value="1"/>
</dbReference>
<dbReference type="InterPro" id="IPR011002">
    <property type="entry name" value="FliG_a-hlx"/>
</dbReference>
<accession>A0ABV8MXJ6</accession>
<evidence type="ECO:0000256" key="2">
    <source>
        <dbReference type="ARBA" id="ARBA00004413"/>
    </source>
</evidence>
<dbReference type="Gene3D" id="1.10.220.30">
    <property type="match status" value="3"/>
</dbReference>
<comment type="caution">
    <text evidence="14">The sequence shown here is derived from an EMBL/GenBank/DDBJ whole genome shotgun (WGS) entry which is preliminary data.</text>
</comment>
<name>A0ABV8MXJ6_9NEIS</name>
<dbReference type="PANTHER" id="PTHR30534:SF0">
    <property type="entry name" value="FLAGELLAR MOTOR SWITCH PROTEIN FLIG"/>
    <property type="match status" value="1"/>
</dbReference>
<feature type="domain" description="Flagellar motor switch protein FliG N-terminal" evidence="13">
    <location>
        <begin position="9"/>
        <end position="105"/>
    </location>
</feature>
<evidence type="ECO:0000256" key="4">
    <source>
        <dbReference type="ARBA" id="ARBA00021870"/>
    </source>
</evidence>
<dbReference type="NCBIfam" id="TIGR00207">
    <property type="entry name" value="fliG"/>
    <property type="match status" value="1"/>
</dbReference>
<evidence type="ECO:0000259" key="12">
    <source>
        <dbReference type="Pfam" id="PF14841"/>
    </source>
</evidence>
<dbReference type="PANTHER" id="PTHR30534">
    <property type="entry name" value="FLAGELLAR MOTOR SWITCH PROTEIN FLIG"/>
    <property type="match status" value="1"/>
</dbReference>
<keyword evidence="6" id="KW-0145">Chemotaxis</keyword>
<keyword evidence="9" id="KW-0975">Bacterial flagellum</keyword>
<keyword evidence="14" id="KW-0966">Cell projection</keyword>
<comment type="function">
    <text evidence="10">FliG is one of three proteins (FliG, FliN, FliM) that forms the rotor-mounted switch complex (C ring), located at the base of the basal body. This complex interacts with the CheY and CheZ chemotaxis proteins, in addition to contacting components of the motor that determine the direction of flagellar rotation.</text>
</comment>
<evidence type="ECO:0000313" key="14">
    <source>
        <dbReference type="EMBL" id="MFC4161690.1"/>
    </source>
</evidence>
<dbReference type="Pfam" id="PF14842">
    <property type="entry name" value="FliG_N"/>
    <property type="match status" value="1"/>
</dbReference>
<organism evidence="14 15">
    <name type="scientific">Chitinimonas lacunae</name>
    <dbReference type="NCBI Taxonomy" id="1963018"/>
    <lineage>
        <taxon>Bacteria</taxon>
        <taxon>Pseudomonadati</taxon>
        <taxon>Pseudomonadota</taxon>
        <taxon>Betaproteobacteria</taxon>
        <taxon>Neisseriales</taxon>
        <taxon>Chitinibacteraceae</taxon>
        <taxon>Chitinimonas</taxon>
    </lineage>
</organism>
<comment type="subcellular location">
    <subcellularLocation>
        <location evidence="1">Bacterial flagellum basal body</location>
    </subcellularLocation>
    <subcellularLocation>
        <location evidence="2">Cell membrane</location>
        <topology evidence="2">Peripheral membrane protein</topology>
        <orientation evidence="2">Cytoplasmic side</orientation>
    </subcellularLocation>
</comment>
<dbReference type="InterPro" id="IPR028263">
    <property type="entry name" value="FliG_N"/>
</dbReference>
<dbReference type="Pfam" id="PF14841">
    <property type="entry name" value="FliG_M"/>
    <property type="match status" value="1"/>
</dbReference>
<keyword evidence="5" id="KW-1003">Cell membrane</keyword>
<evidence type="ECO:0000259" key="11">
    <source>
        <dbReference type="Pfam" id="PF01706"/>
    </source>
</evidence>
<feature type="domain" description="Flagellar motor switch protein FliG C-terminal" evidence="11">
    <location>
        <begin position="218"/>
        <end position="324"/>
    </location>
</feature>
<dbReference type="PRINTS" id="PR00954">
    <property type="entry name" value="FLGMOTORFLIG"/>
</dbReference>
<dbReference type="Proteomes" id="UP001595791">
    <property type="component" value="Unassembled WGS sequence"/>
</dbReference>
<evidence type="ECO:0000256" key="6">
    <source>
        <dbReference type="ARBA" id="ARBA00022500"/>
    </source>
</evidence>
<evidence type="ECO:0000256" key="5">
    <source>
        <dbReference type="ARBA" id="ARBA00022475"/>
    </source>
</evidence>
<evidence type="ECO:0000256" key="10">
    <source>
        <dbReference type="ARBA" id="ARBA00025598"/>
    </source>
</evidence>
<keyword evidence="15" id="KW-1185">Reference proteome</keyword>
<evidence type="ECO:0000256" key="7">
    <source>
        <dbReference type="ARBA" id="ARBA00022779"/>
    </source>
</evidence>
<reference evidence="15" key="1">
    <citation type="journal article" date="2019" name="Int. J. Syst. Evol. Microbiol.">
        <title>The Global Catalogue of Microorganisms (GCM) 10K type strain sequencing project: providing services to taxonomists for standard genome sequencing and annotation.</title>
        <authorList>
            <consortium name="The Broad Institute Genomics Platform"/>
            <consortium name="The Broad Institute Genome Sequencing Center for Infectious Disease"/>
            <person name="Wu L."/>
            <person name="Ma J."/>
        </authorList>
    </citation>
    <scope>NUCLEOTIDE SEQUENCE [LARGE SCALE GENOMIC DNA]</scope>
    <source>
        <strain evidence="15">LMG 29894</strain>
    </source>
</reference>
<evidence type="ECO:0000313" key="15">
    <source>
        <dbReference type="Proteomes" id="UP001595791"/>
    </source>
</evidence>
<dbReference type="InterPro" id="IPR032779">
    <property type="entry name" value="FliG_M"/>
</dbReference>
<evidence type="ECO:0000256" key="9">
    <source>
        <dbReference type="ARBA" id="ARBA00023143"/>
    </source>
</evidence>
<evidence type="ECO:0000256" key="3">
    <source>
        <dbReference type="ARBA" id="ARBA00010299"/>
    </source>
</evidence>
<dbReference type="RefSeq" id="WP_378167915.1">
    <property type="nucleotide sequence ID" value="NZ_JBHSBU010000001.1"/>
</dbReference>
<dbReference type="SUPFAM" id="SSF48029">
    <property type="entry name" value="FliG"/>
    <property type="match status" value="2"/>
</dbReference>